<evidence type="ECO:0000313" key="2">
    <source>
        <dbReference type="Proteomes" id="UP000092631"/>
    </source>
</evidence>
<name>A0A1V0QDC5_9BACE</name>
<dbReference type="Proteomes" id="UP000092631">
    <property type="component" value="Chromosome"/>
</dbReference>
<sequence>MGKLSISRRYNQLPLLRSSPGGFEGSWPYRTYPFCGCKGRHFYVFCNSYRQLFYQQNTNKLRFKQLKSQKNIRAATSPALLTLTTRFSLPTDIICTFVRNL</sequence>
<accession>A0A1V0QDC5</accession>
<reference evidence="2" key="1">
    <citation type="submission" date="2016-04" db="EMBL/GenBank/DDBJ databases">
        <title>Complete Genome Sequences of Twelve Strains of a Stable Defined Moderately Diverse Mouse Microbiota 2 (sDMDMm2).</title>
        <authorList>
            <person name="Uchimura Y."/>
            <person name="Wyss M."/>
            <person name="Brugiroux S."/>
            <person name="Limenitakis J.P."/>
            <person name="Stecher B."/>
            <person name="McCoy K.D."/>
            <person name="Macpherson A.J."/>
        </authorList>
    </citation>
    <scope>NUCLEOTIDE SEQUENCE [LARGE SCALE GENOMIC DNA]</scope>
    <source>
        <strain evidence="2">I48</strain>
    </source>
</reference>
<organism evidence="1 2">
    <name type="scientific">Bacteroides caecimuris</name>
    <dbReference type="NCBI Taxonomy" id="1796613"/>
    <lineage>
        <taxon>Bacteria</taxon>
        <taxon>Pseudomonadati</taxon>
        <taxon>Bacteroidota</taxon>
        <taxon>Bacteroidia</taxon>
        <taxon>Bacteroidales</taxon>
        <taxon>Bacteroidaceae</taxon>
        <taxon>Bacteroides</taxon>
    </lineage>
</organism>
<gene>
    <name evidence="1" type="ORF">A4V03_20245</name>
</gene>
<dbReference type="AlphaFoldDB" id="A0A1V0QDC5"/>
<protein>
    <submittedName>
        <fullName evidence="1">Uncharacterized protein</fullName>
    </submittedName>
</protein>
<proteinExistence type="predicted"/>
<keyword evidence="2" id="KW-1185">Reference proteome</keyword>
<dbReference type="KEGG" id="bcae:A4V03_20245"/>
<dbReference type="EMBL" id="CP015401">
    <property type="protein sequence ID" value="ARE60537.1"/>
    <property type="molecule type" value="Genomic_DNA"/>
</dbReference>
<evidence type="ECO:0000313" key="1">
    <source>
        <dbReference type="EMBL" id="ARE60537.1"/>
    </source>
</evidence>